<dbReference type="InterPro" id="IPR009409">
    <property type="entry name" value="DUF1059"/>
</dbReference>
<dbReference type="Pfam" id="PF06348">
    <property type="entry name" value="DUF1059"/>
    <property type="match status" value="1"/>
</dbReference>
<dbReference type="RefSeq" id="WP_232571601.1">
    <property type="nucleotide sequence ID" value="NZ_CP089466.1"/>
</dbReference>
<dbReference type="AlphaFoldDB" id="A0ABD5NDM4"/>
<organism evidence="1 2">
    <name type="scientific">Halobacterium litoreum</name>
    <dbReference type="NCBI Taxonomy" id="2039234"/>
    <lineage>
        <taxon>Archaea</taxon>
        <taxon>Methanobacteriati</taxon>
        <taxon>Methanobacteriota</taxon>
        <taxon>Stenosarchaea group</taxon>
        <taxon>Halobacteria</taxon>
        <taxon>Halobacteriales</taxon>
        <taxon>Halobacteriaceae</taxon>
        <taxon>Halobacterium</taxon>
    </lineage>
</organism>
<dbReference type="GeneID" id="69116808"/>
<name>A0ABD5NDM4_9EURY</name>
<proteinExistence type="predicted"/>
<dbReference type="EMBL" id="JBHRWN010000002">
    <property type="protein sequence ID" value="MFC3477267.1"/>
    <property type="molecule type" value="Genomic_DNA"/>
</dbReference>
<reference evidence="1 2" key="1">
    <citation type="journal article" date="2019" name="Int. J. Syst. Evol. Microbiol.">
        <title>The Global Catalogue of Microorganisms (GCM) 10K type strain sequencing project: providing services to taxonomists for standard genome sequencing and annotation.</title>
        <authorList>
            <consortium name="The Broad Institute Genomics Platform"/>
            <consortium name="The Broad Institute Genome Sequencing Center for Infectious Disease"/>
            <person name="Wu L."/>
            <person name="Ma J."/>
        </authorList>
    </citation>
    <scope>NUCLEOTIDE SEQUENCE [LARGE SCALE GENOMIC DNA]</scope>
    <source>
        <strain evidence="1 2">CGMCC 1.12562</strain>
    </source>
</reference>
<accession>A0ABD5NDM4</accession>
<evidence type="ECO:0000313" key="1">
    <source>
        <dbReference type="EMBL" id="MFC3477267.1"/>
    </source>
</evidence>
<protein>
    <submittedName>
        <fullName evidence="1">DUF1059 domain-containing protein</fullName>
    </submittedName>
</protein>
<gene>
    <name evidence="1" type="ORF">ACFOKC_05965</name>
</gene>
<keyword evidence="2" id="KW-1185">Reference proteome</keyword>
<dbReference type="Proteomes" id="UP001595660">
    <property type="component" value="Unassembled WGS sequence"/>
</dbReference>
<comment type="caution">
    <text evidence="1">The sequence shown here is derived from an EMBL/GenBank/DDBJ whole genome shotgun (WGS) entry which is preliminary data.</text>
</comment>
<sequence length="50" mass="5729">MAHQYSCGSCEFQVRSENEDELIDIVRTHADDMHDMNVSRGDVRDGMQTV</sequence>
<evidence type="ECO:0000313" key="2">
    <source>
        <dbReference type="Proteomes" id="UP001595660"/>
    </source>
</evidence>